<evidence type="ECO:0000313" key="7">
    <source>
        <dbReference type="Proteomes" id="UP000015241"/>
    </source>
</evidence>
<feature type="domain" description="Ribosome recycling factor" evidence="5">
    <location>
        <begin position="99"/>
        <end position="249"/>
    </location>
</feature>
<feature type="compositionally biased region" description="Basic and acidic residues" evidence="4">
    <location>
        <begin position="41"/>
        <end position="50"/>
    </location>
</feature>
<evidence type="ECO:0000259" key="5">
    <source>
        <dbReference type="Pfam" id="PF01765"/>
    </source>
</evidence>
<evidence type="ECO:0000256" key="3">
    <source>
        <dbReference type="ARBA" id="ARBA00024909"/>
    </source>
</evidence>
<accession>S8DY40</accession>
<name>S8DY40_FOMSC</name>
<evidence type="ECO:0000256" key="1">
    <source>
        <dbReference type="ARBA" id="ARBA00005912"/>
    </source>
</evidence>
<evidence type="ECO:0000313" key="6">
    <source>
        <dbReference type="EMBL" id="EPS97966.1"/>
    </source>
</evidence>
<dbReference type="STRING" id="743788.S8DY40"/>
<protein>
    <recommendedName>
        <fullName evidence="5">Ribosome recycling factor domain-containing protein</fullName>
    </recommendedName>
</protein>
<dbReference type="Gene3D" id="3.30.1360.40">
    <property type="match status" value="1"/>
</dbReference>
<organism evidence="6 7">
    <name type="scientific">Fomitopsis schrenkii</name>
    <name type="common">Brown rot fungus</name>
    <dbReference type="NCBI Taxonomy" id="2126942"/>
    <lineage>
        <taxon>Eukaryota</taxon>
        <taxon>Fungi</taxon>
        <taxon>Dikarya</taxon>
        <taxon>Basidiomycota</taxon>
        <taxon>Agaricomycotina</taxon>
        <taxon>Agaricomycetes</taxon>
        <taxon>Polyporales</taxon>
        <taxon>Fomitopsis</taxon>
    </lineage>
</organism>
<dbReference type="InterPro" id="IPR036191">
    <property type="entry name" value="RRF_sf"/>
</dbReference>
<keyword evidence="2" id="KW-0648">Protein biosynthesis</keyword>
<dbReference type="SUPFAM" id="SSF55194">
    <property type="entry name" value="Ribosome recycling factor, RRF"/>
    <property type="match status" value="1"/>
</dbReference>
<dbReference type="GO" id="GO:0006412">
    <property type="term" value="P:translation"/>
    <property type="evidence" value="ECO:0007669"/>
    <property type="project" value="UniProtKB-KW"/>
</dbReference>
<dbReference type="AlphaFoldDB" id="S8DY40"/>
<dbReference type="EMBL" id="KE504170">
    <property type="protein sequence ID" value="EPS97966.1"/>
    <property type="molecule type" value="Genomic_DNA"/>
</dbReference>
<proteinExistence type="inferred from homology"/>
<evidence type="ECO:0000256" key="4">
    <source>
        <dbReference type="SAM" id="MobiDB-lite"/>
    </source>
</evidence>
<sequence>MSLARSCTAAIRLRLSVPRLANPHSWPPTTSLALQRRTYAKRRDDKEPRTKHNPTVATDALVPGSQQKAAGAEYARAEEKMKGAVDRFRKDVAALEVRASGRVTPAVLAPVRVTVPENKGGDGRPHRLEELATVGVREGTTLLVTVFDEHTLKFVESGIYDAKISGVVPQKLDERTLKIPMPKATVDARNTMLTTVQRQAEDVRQQIRKQHSASIKKGNYKKRDPELEEFQELTSQYLAEVDKVLANMKQSAGGK</sequence>
<dbReference type="GO" id="GO:0005739">
    <property type="term" value="C:mitochondrion"/>
    <property type="evidence" value="ECO:0007669"/>
    <property type="project" value="TreeGrafter"/>
</dbReference>
<dbReference type="GO" id="GO:0043023">
    <property type="term" value="F:ribosomal large subunit binding"/>
    <property type="evidence" value="ECO:0007669"/>
    <property type="project" value="TreeGrafter"/>
</dbReference>
<keyword evidence="7" id="KW-1185">Reference proteome</keyword>
<reference evidence="6 7" key="1">
    <citation type="journal article" date="2012" name="Science">
        <title>The Paleozoic origin of enzymatic lignin decomposition reconstructed from 31 fungal genomes.</title>
        <authorList>
            <person name="Floudas D."/>
            <person name="Binder M."/>
            <person name="Riley R."/>
            <person name="Barry K."/>
            <person name="Blanchette R.A."/>
            <person name="Henrissat B."/>
            <person name="Martinez A.T."/>
            <person name="Otillar R."/>
            <person name="Spatafora J.W."/>
            <person name="Yadav J.S."/>
            <person name="Aerts A."/>
            <person name="Benoit I."/>
            <person name="Boyd A."/>
            <person name="Carlson A."/>
            <person name="Copeland A."/>
            <person name="Coutinho P.M."/>
            <person name="de Vries R.P."/>
            <person name="Ferreira P."/>
            <person name="Findley K."/>
            <person name="Foster B."/>
            <person name="Gaskell J."/>
            <person name="Glotzer D."/>
            <person name="Gorecki P."/>
            <person name="Heitman J."/>
            <person name="Hesse C."/>
            <person name="Hori C."/>
            <person name="Igarashi K."/>
            <person name="Jurgens J.A."/>
            <person name="Kallen N."/>
            <person name="Kersten P."/>
            <person name="Kohler A."/>
            <person name="Kuees U."/>
            <person name="Kumar T.K.A."/>
            <person name="Kuo A."/>
            <person name="LaButti K."/>
            <person name="Larrondo L.F."/>
            <person name="Lindquist E."/>
            <person name="Ling A."/>
            <person name="Lombard V."/>
            <person name="Lucas S."/>
            <person name="Lundell T."/>
            <person name="Martin R."/>
            <person name="McLaughlin D.J."/>
            <person name="Morgenstern I."/>
            <person name="Morin E."/>
            <person name="Murat C."/>
            <person name="Nagy L.G."/>
            <person name="Nolan M."/>
            <person name="Ohm R.A."/>
            <person name="Patyshakuliyeva A."/>
            <person name="Rokas A."/>
            <person name="Ruiz-Duenas F.J."/>
            <person name="Sabat G."/>
            <person name="Salamov A."/>
            <person name="Samejima M."/>
            <person name="Schmutz J."/>
            <person name="Slot J.C."/>
            <person name="St John F."/>
            <person name="Stenlid J."/>
            <person name="Sun H."/>
            <person name="Sun S."/>
            <person name="Syed K."/>
            <person name="Tsang A."/>
            <person name="Wiebenga A."/>
            <person name="Young D."/>
            <person name="Pisabarro A."/>
            <person name="Eastwood D.C."/>
            <person name="Martin F."/>
            <person name="Cullen D."/>
            <person name="Grigoriev I.V."/>
            <person name="Hibbett D.S."/>
        </authorList>
    </citation>
    <scope>NUCLEOTIDE SEQUENCE</scope>
    <source>
        <strain evidence="7">FP-58527</strain>
    </source>
</reference>
<dbReference type="OrthoDB" id="407355at2759"/>
<dbReference type="HOGENOM" id="CLU_092155_0_0_1"/>
<dbReference type="InParanoid" id="S8DY40"/>
<gene>
    <name evidence="6" type="ORF">FOMPIDRAFT_1042686</name>
</gene>
<comment type="function">
    <text evidence="3">Necessary for protein synthesis in mitochondria. Functions as a ribosome recycling factor in mitochondria.</text>
</comment>
<dbReference type="InterPro" id="IPR002661">
    <property type="entry name" value="Ribosome_recyc_fac"/>
</dbReference>
<feature type="region of interest" description="Disordered" evidence="4">
    <location>
        <begin position="21"/>
        <end position="57"/>
    </location>
</feature>
<comment type="similarity">
    <text evidence="1">Belongs to the RRF family.</text>
</comment>
<dbReference type="Gene3D" id="1.10.132.20">
    <property type="entry name" value="Ribosome-recycling factor"/>
    <property type="match status" value="1"/>
</dbReference>
<dbReference type="Proteomes" id="UP000015241">
    <property type="component" value="Unassembled WGS sequence"/>
</dbReference>
<dbReference type="InterPro" id="IPR023584">
    <property type="entry name" value="Ribosome_recyc_fac_dom"/>
</dbReference>
<dbReference type="PANTHER" id="PTHR20982">
    <property type="entry name" value="RIBOSOME RECYCLING FACTOR"/>
    <property type="match status" value="1"/>
</dbReference>
<dbReference type="eggNOG" id="KOG4759">
    <property type="taxonomic scope" value="Eukaryota"/>
</dbReference>
<dbReference type="Pfam" id="PF01765">
    <property type="entry name" value="RRF"/>
    <property type="match status" value="1"/>
</dbReference>
<dbReference type="PANTHER" id="PTHR20982:SF3">
    <property type="entry name" value="MITOCHONDRIAL RIBOSOME RECYCLING FACTOR PSEUDO 1"/>
    <property type="match status" value="1"/>
</dbReference>
<evidence type="ECO:0000256" key="2">
    <source>
        <dbReference type="ARBA" id="ARBA00022917"/>
    </source>
</evidence>